<name>A0A812JXI4_9DINO</name>
<proteinExistence type="predicted"/>
<dbReference type="AlphaFoldDB" id="A0A812JXI4"/>
<feature type="non-terminal residue" evidence="1">
    <location>
        <position position="1"/>
    </location>
</feature>
<dbReference type="EMBL" id="CAJNDS010000496">
    <property type="protein sequence ID" value="CAE7212438.1"/>
    <property type="molecule type" value="Genomic_DNA"/>
</dbReference>
<evidence type="ECO:0000313" key="2">
    <source>
        <dbReference type="Proteomes" id="UP000604046"/>
    </source>
</evidence>
<organism evidence="1 2">
    <name type="scientific">Symbiodinium natans</name>
    <dbReference type="NCBI Taxonomy" id="878477"/>
    <lineage>
        <taxon>Eukaryota</taxon>
        <taxon>Sar</taxon>
        <taxon>Alveolata</taxon>
        <taxon>Dinophyceae</taxon>
        <taxon>Suessiales</taxon>
        <taxon>Symbiodiniaceae</taxon>
        <taxon>Symbiodinium</taxon>
    </lineage>
</organism>
<keyword evidence="2" id="KW-1185">Reference proteome</keyword>
<accession>A0A812JXI4</accession>
<feature type="non-terminal residue" evidence="1">
    <location>
        <position position="139"/>
    </location>
</feature>
<gene>
    <name evidence="1" type="ORF">SNAT2548_LOCUS7210</name>
</gene>
<reference evidence="1" key="1">
    <citation type="submission" date="2021-02" db="EMBL/GenBank/DDBJ databases">
        <authorList>
            <person name="Dougan E. K."/>
            <person name="Rhodes N."/>
            <person name="Thang M."/>
            <person name="Chan C."/>
        </authorList>
    </citation>
    <scope>NUCLEOTIDE SEQUENCE</scope>
</reference>
<comment type="caution">
    <text evidence="1">The sequence shown here is derived from an EMBL/GenBank/DDBJ whole genome shotgun (WGS) entry which is preliminary data.</text>
</comment>
<evidence type="ECO:0000313" key="1">
    <source>
        <dbReference type="EMBL" id="CAE7212438.1"/>
    </source>
</evidence>
<protein>
    <submittedName>
        <fullName evidence="1">Uncharacterized protein</fullName>
    </submittedName>
</protein>
<sequence>NAKGQATQAEAEQCCAVAPCRPKPNCKRLSKFYDSNADAKRLLLEKHGRILASYKSVLMTSKYQYLADRLSKLVCELSADETTATCKDNVEIGYEIAKFPVESAMKSVPKSQWGVAGMKLAMANSFQSVRVVRKRLTQQ</sequence>
<dbReference type="Proteomes" id="UP000604046">
    <property type="component" value="Unassembled WGS sequence"/>
</dbReference>